<comment type="subcellular location">
    <subcellularLocation>
        <location evidence="2">Cytoplasm</location>
    </subcellularLocation>
</comment>
<evidence type="ECO:0000256" key="8">
    <source>
        <dbReference type="ARBA" id="ARBA00022827"/>
    </source>
</evidence>
<evidence type="ECO:0000256" key="12">
    <source>
        <dbReference type="SAM" id="MobiDB-lite"/>
    </source>
</evidence>
<evidence type="ECO:0000256" key="1">
    <source>
        <dbReference type="ARBA" id="ARBA00001974"/>
    </source>
</evidence>
<dbReference type="EC" id="1.1.5.3" evidence="4 11"/>
<evidence type="ECO:0000256" key="11">
    <source>
        <dbReference type="RuleBase" id="RU361217"/>
    </source>
</evidence>
<dbReference type="GO" id="GO:0004368">
    <property type="term" value="F:glycerol-3-phosphate dehydrogenase (quinone) activity"/>
    <property type="evidence" value="ECO:0007669"/>
    <property type="project" value="UniProtKB-EC"/>
</dbReference>
<dbReference type="PANTHER" id="PTHR11985:SF31">
    <property type="entry name" value="GLYCEROL-3-PHOSPHATE DEHYDROGENASE 2"/>
    <property type="match status" value="1"/>
</dbReference>
<protein>
    <recommendedName>
        <fullName evidence="4 11">Glycerol-3-phosphate dehydrogenase</fullName>
        <ecNumber evidence="4 11">1.1.5.3</ecNumber>
    </recommendedName>
</protein>
<comment type="catalytic activity">
    <reaction evidence="10 11">
        <text>a quinone + sn-glycerol 3-phosphate = dihydroxyacetone phosphate + a quinol</text>
        <dbReference type="Rhea" id="RHEA:18977"/>
        <dbReference type="ChEBI" id="CHEBI:24646"/>
        <dbReference type="ChEBI" id="CHEBI:57597"/>
        <dbReference type="ChEBI" id="CHEBI:57642"/>
        <dbReference type="ChEBI" id="CHEBI:132124"/>
        <dbReference type="EC" id="1.1.5.3"/>
    </reaction>
</comment>
<dbReference type="InterPro" id="IPR006076">
    <property type="entry name" value="FAD-dep_OxRdtase"/>
</dbReference>
<dbReference type="GO" id="GO:0009331">
    <property type="term" value="C:glycerol-3-phosphate dehydrogenase (FAD) complex"/>
    <property type="evidence" value="ECO:0007669"/>
    <property type="project" value="UniProtKB-UniRule"/>
</dbReference>
<organism evidence="15 16">
    <name type="scientific">Planotetraspora kaengkrachanensis</name>
    <dbReference type="NCBI Taxonomy" id="575193"/>
    <lineage>
        <taxon>Bacteria</taxon>
        <taxon>Bacillati</taxon>
        <taxon>Actinomycetota</taxon>
        <taxon>Actinomycetes</taxon>
        <taxon>Streptosporangiales</taxon>
        <taxon>Streptosporangiaceae</taxon>
        <taxon>Planotetraspora</taxon>
    </lineage>
</organism>
<keyword evidence="16" id="KW-1185">Reference proteome</keyword>
<dbReference type="Pfam" id="PF16901">
    <property type="entry name" value="DAO_C"/>
    <property type="match status" value="1"/>
</dbReference>
<dbReference type="InterPro" id="IPR000447">
    <property type="entry name" value="G3P_DH_FAD-dep"/>
</dbReference>
<feature type="domain" description="FAD dependent oxidoreductase" evidence="13">
    <location>
        <begin position="43"/>
        <end position="404"/>
    </location>
</feature>
<reference evidence="15 16" key="1">
    <citation type="submission" date="2021-01" db="EMBL/GenBank/DDBJ databases">
        <title>Whole genome shotgun sequence of Planotetraspora kaengkrachanensis NBRC 104272.</title>
        <authorList>
            <person name="Komaki H."/>
            <person name="Tamura T."/>
        </authorList>
    </citation>
    <scope>NUCLEOTIDE SEQUENCE [LARGE SCALE GENOMIC DNA]</scope>
    <source>
        <strain evidence="15 16">NBRC 104272</strain>
    </source>
</reference>
<dbReference type="PRINTS" id="PR01001">
    <property type="entry name" value="FADG3PDH"/>
</dbReference>
<keyword evidence="9 11" id="KW-0560">Oxidoreductase</keyword>
<evidence type="ECO:0000256" key="5">
    <source>
        <dbReference type="ARBA" id="ARBA00022490"/>
    </source>
</evidence>
<keyword evidence="5" id="KW-0963">Cytoplasm</keyword>
<evidence type="ECO:0000313" key="15">
    <source>
        <dbReference type="EMBL" id="GIG77996.1"/>
    </source>
</evidence>
<dbReference type="EMBL" id="BONV01000003">
    <property type="protein sequence ID" value="GIG77996.1"/>
    <property type="molecule type" value="Genomic_DNA"/>
</dbReference>
<evidence type="ECO:0000256" key="4">
    <source>
        <dbReference type="ARBA" id="ARBA00013029"/>
    </source>
</evidence>
<evidence type="ECO:0000256" key="2">
    <source>
        <dbReference type="ARBA" id="ARBA00004496"/>
    </source>
</evidence>
<dbReference type="Gene3D" id="3.50.50.60">
    <property type="entry name" value="FAD/NAD(P)-binding domain"/>
    <property type="match status" value="1"/>
</dbReference>
<sequence length="593" mass="64562">MSEYTGPASAPPLEPTRESSPGSVLGPRHRAAALRSLGEHEFDVLVVGGGVVGAGAALDAVSRGLSVALVEARDLAAGTSSRSSKLIHGGLRYLEQFDFRLVREALKERGLLTTRLAPHLVRPVSFLYPLHHRVWERFYVGAGITLYDTLAGRWGLRRHRQLSLRRTLEKAPGLRKDALVGAIQYYDAQVDDARFTMMVARTAAQYGACVTTRTPVIGFLREGARVTGARVRDLESGAEIEVRAREVINATGVWTDELQRMAGVEGTATARPTEGVSVQASKGVHIVVPRERIRLDTGLILRTEKSVLFVIPWGPHWIVGTTDTAWDLDKAEPSATNTDIEYILDHVNAVLNTPLTTDDIEGVYVGLRPLIGRSGASTVKLSREHAVTRPLPGLTVVAGGKYTTYRIMAKDAVDAAVGNLGEAVPPSITERVPIIGATGFEAVRNNKRRLAERAGLSAGRVEHLLHRYGSRTEELLEIVAMAPGLGEPIPGAEGYLRVEAVYAASHEGALRLEDVLVRRTRIFIEERDHGLEASQEVAVLLAPVLGWDDDRVKQEIDEYRQYVQADTAARREPDDAAANAVRLRGLTPSEAMS</sequence>
<dbReference type="SUPFAM" id="SSF51905">
    <property type="entry name" value="FAD/NAD(P)-binding domain"/>
    <property type="match status" value="1"/>
</dbReference>
<dbReference type="Proteomes" id="UP000630097">
    <property type="component" value="Unassembled WGS sequence"/>
</dbReference>
<comment type="similarity">
    <text evidence="3 11">Belongs to the FAD-dependent glycerol-3-phosphate dehydrogenase family.</text>
</comment>
<dbReference type="PROSITE" id="PS00977">
    <property type="entry name" value="FAD_G3PDH_1"/>
    <property type="match status" value="1"/>
</dbReference>
<evidence type="ECO:0000256" key="3">
    <source>
        <dbReference type="ARBA" id="ARBA00007330"/>
    </source>
</evidence>
<dbReference type="GO" id="GO:0006071">
    <property type="term" value="P:glycerol metabolic process"/>
    <property type="evidence" value="ECO:0007669"/>
    <property type="project" value="UniProtKB-KW"/>
</dbReference>
<dbReference type="AlphaFoldDB" id="A0A8J3PS95"/>
<dbReference type="SUPFAM" id="SSF54373">
    <property type="entry name" value="FAD-linked reductases, C-terminal domain"/>
    <property type="match status" value="1"/>
</dbReference>
<accession>A0A8J3PS95</accession>
<keyword evidence="8" id="KW-0274">FAD</keyword>
<evidence type="ECO:0000256" key="10">
    <source>
        <dbReference type="ARBA" id="ARBA00049055"/>
    </source>
</evidence>
<gene>
    <name evidence="15" type="primary">glpA</name>
    <name evidence="15" type="ORF">Pka01_11230</name>
</gene>
<dbReference type="InterPro" id="IPR036188">
    <property type="entry name" value="FAD/NAD-bd_sf"/>
</dbReference>
<evidence type="ECO:0000313" key="16">
    <source>
        <dbReference type="Proteomes" id="UP000630097"/>
    </source>
</evidence>
<dbReference type="InterPro" id="IPR031656">
    <property type="entry name" value="DAO_C"/>
</dbReference>
<dbReference type="Pfam" id="PF01266">
    <property type="entry name" value="DAO"/>
    <property type="match status" value="1"/>
</dbReference>
<evidence type="ECO:0000256" key="9">
    <source>
        <dbReference type="ARBA" id="ARBA00023002"/>
    </source>
</evidence>
<evidence type="ECO:0000259" key="14">
    <source>
        <dbReference type="Pfam" id="PF16901"/>
    </source>
</evidence>
<proteinExistence type="inferred from homology"/>
<dbReference type="InterPro" id="IPR038299">
    <property type="entry name" value="DAO_C_sf"/>
</dbReference>
<name>A0A8J3PS95_9ACTN</name>
<evidence type="ECO:0000259" key="13">
    <source>
        <dbReference type="Pfam" id="PF01266"/>
    </source>
</evidence>
<comment type="caution">
    <text evidence="15">The sequence shown here is derived from an EMBL/GenBank/DDBJ whole genome shotgun (WGS) entry which is preliminary data.</text>
</comment>
<comment type="cofactor">
    <cofactor evidence="1 11">
        <name>FAD</name>
        <dbReference type="ChEBI" id="CHEBI:57692"/>
    </cofactor>
</comment>
<dbReference type="Gene3D" id="3.30.9.10">
    <property type="entry name" value="D-Amino Acid Oxidase, subunit A, domain 2"/>
    <property type="match status" value="1"/>
</dbReference>
<dbReference type="PROSITE" id="PS00978">
    <property type="entry name" value="FAD_G3PDH_2"/>
    <property type="match status" value="1"/>
</dbReference>
<keyword evidence="6 11" id="KW-0285">Flavoprotein</keyword>
<dbReference type="PANTHER" id="PTHR11985">
    <property type="entry name" value="GLYCEROL-3-PHOSPHATE DEHYDROGENASE"/>
    <property type="match status" value="1"/>
</dbReference>
<keyword evidence="7" id="KW-0319">Glycerol metabolism</keyword>
<evidence type="ECO:0000256" key="6">
    <source>
        <dbReference type="ARBA" id="ARBA00022630"/>
    </source>
</evidence>
<dbReference type="Gene3D" id="1.10.8.870">
    <property type="entry name" value="Alpha-glycerophosphate oxidase, cap domain"/>
    <property type="match status" value="1"/>
</dbReference>
<feature type="domain" description="Alpha-glycerophosphate oxidase C-terminal" evidence="14">
    <location>
        <begin position="427"/>
        <end position="551"/>
    </location>
</feature>
<dbReference type="FunFam" id="1.10.8.870:FF:000003">
    <property type="entry name" value="Glycerol-3-phosphate dehydrogenase"/>
    <property type="match status" value="1"/>
</dbReference>
<dbReference type="GO" id="GO:0046168">
    <property type="term" value="P:glycerol-3-phosphate catabolic process"/>
    <property type="evidence" value="ECO:0007669"/>
    <property type="project" value="TreeGrafter"/>
</dbReference>
<evidence type="ECO:0000256" key="7">
    <source>
        <dbReference type="ARBA" id="ARBA00022798"/>
    </source>
</evidence>
<feature type="region of interest" description="Disordered" evidence="12">
    <location>
        <begin position="1"/>
        <end position="27"/>
    </location>
</feature>